<evidence type="ECO:0000256" key="1">
    <source>
        <dbReference type="SAM" id="Phobius"/>
    </source>
</evidence>
<keyword evidence="1" id="KW-0472">Membrane</keyword>
<comment type="caution">
    <text evidence="2">The sequence shown here is derived from an EMBL/GenBank/DDBJ whole genome shotgun (WGS) entry which is preliminary data.</text>
</comment>
<organism evidence="2 3">
    <name type="scientific">Phytophthora megakarya</name>
    <dbReference type="NCBI Taxonomy" id="4795"/>
    <lineage>
        <taxon>Eukaryota</taxon>
        <taxon>Sar</taxon>
        <taxon>Stramenopiles</taxon>
        <taxon>Oomycota</taxon>
        <taxon>Peronosporomycetes</taxon>
        <taxon>Peronosporales</taxon>
        <taxon>Peronosporaceae</taxon>
        <taxon>Phytophthora</taxon>
    </lineage>
</organism>
<gene>
    <name evidence="2" type="ORF">PHMEG_00020783</name>
</gene>
<dbReference type="STRING" id="4795.A0A225VNH9"/>
<keyword evidence="3" id="KW-1185">Reference proteome</keyword>
<feature type="transmembrane region" description="Helical" evidence="1">
    <location>
        <begin position="6"/>
        <end position="30"/>
    </location>
</feature>
<dbReference type="Proteomes" id="UP000198211">
    <property type="component" value="Unassembled WGS sequence"/>
</dbReference>
<keyword evidence="1" id="KW-1133">Transmembrane helix</keyword>
<protein>
    <submittedName>
        <fullName evidence="2">Transposase</fullName>
    </submittedName>
</protein>
<dbReference type="EMBL" id="NBNE01003770">
    <property type="protein sequence ID" value="OWZ06902.1"/>
    <property type="molecule type" value="Genomic_DNA"/>
</dbReference>
<name>A0A225VNH9_9STRA</name>
<accession>A0A225VNH9</accession>
<evidence type="ECO:0000313" key="2">
    <source>
        <dbReference type="EMBL" id="OWZ06902.1"/>
    </source>
</evidence>
<evidence type="ECO:0000313" key="3">
    <source>
        <dbReference type="Proteomes" id="UP000198211"/>
    </source>
</evidence>
<dbReference type="OrthoDB" id="128570at2759"/>
<dbReference type="SUPFAM" id="SSF46689">
    <property type="entry name" value="Homeodomain-like"/>
    <property type="match status" value="1"/>
</dbReference>
<dbReference type="AlphaFoldDB" id="A0A225VNH9"/>
<reference evidence="3" key="1">
    <citation type="submission" date="2017-03" db="EMBL/GenBank/DDBJ databases">
        <title>Phytopthora megakarya and P. palmivora, two closely related causual agents of cacao black pod achieved similar genome size and gene model numbers by different mechanisms.</title>
        <authorList>
            <person name="Ali S."/>
            <person name="Shao J."/>
            <person name="Larry D.J."/>
            <person name="Kronmiller B."/>
            <person name="Shen D."/>
            <person name="Strem M.D."/>
            <person name="Melnick R.L."/>
            <person name="Guiltinan M.J."/>
            <person name="Tyler B.M."/>
            <person name="Meinhardt L.W."/>
            <person name="Bailey B.A."/>
        </authorList>
    </citation>
    <scope>NUCLEOTIDE SEQUENCE [LARGE SCALE GENOMIC DNA]</scope>
    <source>
        <strain evidence="3">zdho120</strain>
    </source>
</reference>
<keyword evidence="1" id="KW-0812">Transmembrane</keyword>
<dbReference type="InterPro" id="IPR009057">
    <property type="entry name" value="Homeodomain-like_sf"/>
</dbReference>
<sequence>MRWWSIVLTYIYDIDLAVVALVIGVSTRSISRWGLLFRRRGNVKPNVQIKRKTRWPLDCIKFVKGFVEKHPCFYIEELQEALKTTFPALPNISTATICKALRFDLGLTRKVLTKRARKCAPTEIDAYYEKLASFYRDPEQLVFLDETAKDG</sequence>
<proteinExistence type="predicted"/>